<reference evidence="2 3" key="1">
    <citation type="submission" date="2019-01" db="EMBL/GenBank/DDBJ databases">
        <title>Draft genome sequence of Psathyrella aberdarensis IHI B618.</title>
        <authorList>
            <person name="Buettner E."/>
            <person name="Kellner H."/>
        </authorList>
    </citation>
    <scope>NUCLEOTIDE SEQUENCE [LARGE SCALE GENOMIC DNA]</scope>
    <source>
        <strain evidence="2 3">IHI B618</strain>
    </source>
</reference>
<organism evidence="2 3">
    <name type="scientific">Candolleomyces aberdarensis</name>
    <dbReference type="NCBI Taxonomy" id="2316362"/>
    <lineage>
        <taxon>Eukaryota</taxon>
        <taxon>Fungi</taxon>
        <taxon>Dikarya</taxon>
        <taxon>Basidiomycota</taxon>
        <taxon>Agaricomycotina</taxon>
        <taxon>Agaricomycetes</taxon>
        <taxon>Agaricomycetidae</taxon>
        <taxon>Agaricales</taxon>
        <taxon>Agaricineae</taxon>
        <taxon>Psathyrellaceae</taxon>
        <taxon>Candolleomyces</taxon>
    </lineage>
</organism>
<sequence length="190" mass="20258">MGRRMELAFAALAQILVFITDLLLVLRCYFIFSDTPWVYITAALSLVASVAVSIFGLASLGRAGALGSSSWDWTISEDGTNLPAGFSLSMSMVSSVVVNAIVAVAIVSRVLLARRRLQGNLPLSHAGRDDVYSTAAALLIESALPPVIFGIIASVFSSESVVSKRLAFEFTLIPKVAWLAFTVSMARLEG</sequence>
<comment type="caution">
    <text evidence="2">The sequence shown here is derived from an EMBL/GenBank/DDBJ whole genome shotgun (WGS) entry which is preliminary data.</text>
</comment>
<evidence type="ECO:0000313" key="3">
    <source>
        <dbReference type="Proteomes" id="UP000290288"/>
    </source>
</evidence>
<feature type="transmembrane region" description="Helical" evidence="1">
    <location>
        <begin position="92"/>
        <end position="112"/>
    </location>
</feature>
<feature type="transmembrane region" description="Helical" evidence="1">
    <location>
        <begin position="7"/>
        <end position="32"/>
    </location>
</feature>
<name>A0A4Q2DIS2_9AGAR</name>
<feature type="transmembrane region" description="Helical" evidence="1">
    <location>
        <begin position="38"/>
        <end position="60"/>
    </location>
</feature>
<dbReference type="EMBL" id="SDEE01000185">
    <property type="protein sequence ID" value="RXW19747.1"/>
    <property type="molecule type" value="Genomic_DNA"/>
</dbReference>
<dbReference type="Proteomes" id="UP000290288">
    <property type="component" value="Unassembled WGS sequence"/>
</dbReference>
<accession>A0A4Q2DIS2</accession>
<keyword evidence="1" id="KW-0472">Membrane</keyword>
<dbReference type="OrthoDB" id="3027230at2759"/>
<protein>
    <submittedName>
        <fullName evidence="2">Uncharacterized protein</fullName>
    </submittedName>
</protein>
<evidence type="ECO:0000256" key="1">
    <source>
        <dbReference type="SAM" id="Phobius"/>
    </source>
</evidence>
<evidence type="ECO:0000313" key="2">
    <source>
        <dbReference type="EMBL" id="RXW19747.1"/>
    </source>
</evidence>
<proteinExistence type="predicted"/>
<gene>
    <name evidence="2" type="ORF">EST38_g6110</name>
</gene>
<dbReference type="AlphaFoldDB" id="A0A4Q2DIS2"/>
<keyword evidence="1" id="KW-1133">Transmembrane helix</keyword>
<feature type="transmembrane region" description="Helical" evidence="1">
    <location>
        <begin position="132"/>
        <end position="156"/>
    </location>
</feature>
<keyword evidence="3" id="KW-1185">Reference proteome</keyword>
<keyword evidence="1" id="KW-0812">Transmembrane</keyword>